<name>W9QQR0_9ROSA</name>
<sequence>MLAEFLGHNPVCLSLTASKDESESPPIMNLTLPPCSLSQVGDLTGSPGLASNSDSKGEKGAA</sequence>
<dbReference type="EMBL" id="KE344016">
    <property type="protein sequence ID" value="EXB50850.1"/>
    <property type="molecule type" value="Genomic_DNA"/>
</dbReference>
<protein>
    <submittedName>
        <fullName evidence="2">Uncharacterized protein</fullName>
    </submittedName>
</protein>
<accession>W9QQR0</accession>
<dbReference type="AlphaFoldDB" id="W9QQR0"/>
<proteinExistence type="predicted"/>
<gene>
    <name evidence="2" type="ORF">L484_005550</name>
</gene>
<feature type="region of interest" description="Disordered" evidence="1">
    <location>
        <begin position="18"/>
        <end position="62"/>
    </location>
</feature>
<evidence type="ECO:0000313" key="2">
    <source>
        <dbReference type="EMBL" id="EXB50850.1"/>
    </source>
</evidence>
<evidence type="ECO:0000313" key="3">
    <source>
        <dbReference type="Proteomes" id="UP000030645"/>
    </source>
</evidence>
<evidence type="ECO:0000256" key="1">
    <source>
        <dbReference type="SAM" id="MobiDB-lite"/>
    </source>
</evidence>
<organism evidence="2 3">
    <name type="scientific">Morus notabilis</name>
    <dbReference type="NCBI Taxonomy" id="981085"/>
    <lineage>
        <taxon>Eukaryota</taxon>
        <taxon>Viridiplantae</taxon>
        <taxon>Streptophyta</taxon>
        <taxon>Embryophyta</taxon>
        <taxon>Tracheophyta</taxon>
        <taxon>Spermatophyta</taxon>
        <taxon>Magnoliopsida</taxon>
        <taxon>eudicotyledons</taxon>
        <taxon>Gunneridae</taxon>
        <taxon>Pentapetalae</taxon>
        <taxon>rosids</taxon>
        <taxon>fabids</taxon>
        <taxon>Rosales</taxon>
        <taxon>Moraceae</taxon>
        <taxon>Moreae</taxon>
        <taxon>Morus</taxon>
    </lineage>
</organism>
<reference evidence="3" key="1">
    <citation type="submission" date="2013-01" db="EMBL/GenBank/DDBJ databases">
        <title>Draft Genome Sequence of a Mulberry Tree, Morus notabilis C.K. Schneid.</title>
        <authorList>
            <person name="He N."/>
            <person name="Zhao S."/>
        </authorList>
    </citation>
    <scope>NUCLEOTIDE SEQUENCE</scope>
</reference>
<keyword evidence="3" id="KW-1185">Reference proteome</keyword>
<dbReference type="Proteomes" id="UP000030645">
    <property type="component" value="Unassembled WGS sequence"/>
</dbReference>